<comment type="caution">
    <text evidence="1">The sequence shown here is derived from an EMBL/GenBank/DDBJ whole genome shotgun (WGS) entry which is preliminary data.</text>
</comment>
<name>A0A0V1GAQ5_9BILA</name>
<dbReference type="AlphaFoldDB" id="A0A0V1GAQ5"/>
<accession>A0A0V1GAQ5</accession>
<gene>
    <name evidence="1" type="ORF">T11_10944</name>
</gene>
<protein>
    <submittedName>
        <fullName evidence="1">Uncharacterized protein</fullName>
    </submittedName>
</protein>
<proteinExistence type="predicted"/>
<organism evidence="1 2">
    <name type="scientific">Trichinella zimbabwensis</name>
    <dbReference type="NCBI Taxonomy" id="268475"/>
    <lineage>
        <taxon>Eukaryota</taxon>
        <taxon>Metazoa</taxon>
        <taxon>Ecdysozoa</taxon>
        <taxon>Nematoda</taxon>
        <taxon>Enoplea</taxon>
        <taxon>Dorylaimia</taxon>
        <taxon>Trichinellida</taxon>
        <taxon>Trichinellidae</taxon>
        <taxon>Trichinella</taxon>
    </lineage>
</organism>
<dbReference type="Proteomes" id="UP000055024">
    <property type="component" value="Unassembled WGS sequence"/>
</dbReference>
<feature type="non-terminal residue" evidence="1">
    <location>
        <position position="98"/>
    </location>
</feature>
<keyword evidence="2" id="KW-1185">Reference proteome</keyword>
<sequence>MRKFSVCWWPGSRPGKAAKNDFLKFLKNAQSFWLSLARQQAREGCGKRLFRIFEKCSTFLAVAGSQEAREKCEKRLFRIFEKCATFFAVAGPQEAPEK</sequence>
<reference evidence="1 2" key="1">
    <citation type="submission" date="2015-01" db="EMBL/GenBank/DDBJ databases">
        <title>Evolution of Trichinella species and genotypes.</title>
        <authorList>
            <person name="Korhonen P.K."/>
            <person name="Edoardo P."/>
            <person name="Giuseppe L.R."/>
            <person name="Gasser R.B."/>
        </authorList>
    </citation>
    <scope>NUCLEOTIDE SEQUENCE [LARGE SCALE GENOMIC DNA]</scope>
    <source>
        <strain evidence="1">ISS1029</strain>
    </source>
</reference>
<evidence type="ECO:0000313" key="2">
    <source>
        <dbReference type="Proteomes" id="UP000055024"/>
    </source>
</evidence>
<evidence type="ECO:0000313" key="1">
    <source>
        <dbReference type="EMBL" id="KRY95263.1"/>
    </source>
</evidence>
<dbReference type="EMBL" id="JYDP01003987">
    <property type="protein sequence ID" value="KRY95263.1"/>
    <property type="molecule type" value="Genomic_DNA"/>
</dbReference>